<dbReference type="EMBL" id="JABFJW010000467">
    <property type="protein sequence ID" value="NOK14410.1"/>
    <property type="molecule type" value="Genomic_DNA"/>
</dbReference>
<comment type="caution">
    <text evidence="1">The sequence shown here is derived from an EMBL/GenBank/DDBJ whole genome shotgun (WGS) entry which is preliminary data.</text>
</comment>
<feature type="non-terminal residue" evidence="1">
    <location>
        <position position="63"/>
    </location>
</feature>
<accession>A0A7Y4NIR5</accession>
<evidence type="ECO:0000313" key="2">
    <source>
        <dbReference type="Proteomes" id="UP000528460"/>
    </source>
</evidence>
<name>A0A7Y4NIR5_9BACT</name>
<sequence>MAEVARNERTCTACGRGHGEETSCDTLVRQAGGGAGKAVEAPVPLNAAEEVDPLVGTQMGSFR</sequence>
<protein>
    <submittedName>
        <fullName evidence="1">Uncharacterized protein</fullName>
    </submittedName>
</protein>
<dbReference type="RefSeq" id="WP_171421508.1">
    <property type="nucleotide sequence ID" value="NZ_JABFJW010000467.1"/>
</dbReference>
<evidence type="ECO:0000313" key="1">
    <source>
        <dbReference type="EMBL" id="NOK14410.1"/>
    </source>
</evidence>
<organism evidence="1 2">
    <name type="scientific">Corallococcus exercitus</name>
    <dbReference type="NCBI Taxonomy" id="2316736"/>
    <lineage>
        <taxon>Bacteria</taxon>
        <taxon>Pseudomonadati</taxon>
        <taxon>Myxococcota</taxon>
        <taxon>Myxococcia</taxon>
        <taxon>Myxococcales</taxon>
        <taxon>Cystobacterineae</taxon>
        <taxon>Myxococcaceae</taxon>
        <taxon>Corallococcus</taxon>
    </lineage>
</organism>
<dbReference type="AlphaFoldDB" id="A0A7Y4NIR5"/>
<gene>
    <name evidence="1" type="ORF">HNS30_35820</name>
</gene>
<reference evidence="1 2" key="1">
    <citation type="submission" date="2020-05" db="EMBL/GenBank/DDBJ databases">
        <authorList>
            <person name="Whitworth D."/>
        </authorList>
    </citation>
    <scope>NUCLEOTIDE SEQUENCE [LARGE SCALE GENOMIC DNA]</scope>
    <source>
        <strain evidence="1 2">CA046A</strain>
    </source>
</reference>
<proteinExistence type="predicted"/>
<dbReference type="Proteomes" id="UP000528460">
    <property type="component" value="Unassembled WGS sequence"/>
</dbReference>